<evidence type="ECO:0000256" key="6">
    <source>
        <dbReference type="PROSITE-ProRule" id="PRU01373"/>
    </source>
</evidence>
<dbReference type="Gene3D" id="2.40.440.10">
    <property type="entry name" value="L,D-transpeptidase catalytic domain-like"/>
    <property type="match status" value="1"/>
</dbReference>
<dbReference type="Gene3D" id="3.10.20.800">
    <property type="match status" value="1"/>
</dbReference>
<keyword evidence="7" id="KW-1133">Transmembrane helix</keyword>
<comment type="caution">
    <text evidence="9">The sequence shown here is derived from an EMBL/GenBank/DDBJ whole genome shotgun (WGS) entry which is preliminary data.</text>
</comment>
<reference evidence="9" key="1">
    <citation type="submission" date="2019-12" db="EMBL/GenBank/DDBJ databases">
        <title>Microbes associate with the intestines of laboratory mice.</title>
        <authorList>
            <person name="Navarre W."/>
            <person name="Wong E."/>
        </authorList>
    </citation>
    <scope>NUCLEOTIDE SEQUENCE</scope>
    <source>
        <strain evidence="9">NM79_F5</strain>
    </source>
</reference>
<evidence type="ECO:0000256" key="3">
    <source>
        <dbReference type="ARBA" id="ARBA00022960"/>
    </source>
</evidence>
<feature type="domain" description="L,D-TPase catalytic" evidence="8">
    <location>
        <begin position="341"/>
        <end position="460"/>
    </location>
</feature>
<evidence type="ECO:0000256" key="1">
    <source>
        <dbReference type="ARBA" id="ARBA00004752"/>
    </source>
</evidence>
<dbReference type="PROSITE" id="PS52029">
    <property type="entry name" value="LD_TPASE"/>
    <property type="match status" value="1"/>
</dbReference>
<dbReference type="CDD" id="cd16913">
    <property type="entry name" value="YkuD_like"/>
    <property type="match status" value="1"/>
</dbReference>
<evidence type="ECO:0000256" key="7">
    <source>
        <dbReference type="SAM" id="Phobius"/>
    </source>
</evidence>
<keyword evidence="5 6" id="KW-0961">Cell wall biogenesis/degradation</keyword>
<feature type="active site" description="Proton donor/acceptor" evidence="6">
    <location>
        <position position="415"/>
    </location>
</feature>
<dbReference type="Proteomes" id="UP000656077">
    <property type="component" value="Unassembled WGS sequence"/>
</dbReference>
<protein>
    <submittedName>
        <fullName evidence="9">L,D-transpeptidase family protein</fullName>
    </submittedName>
</protein>
<evidence type="ECO:0000256" key="5">
    <source>
        <dbReference type="ARBA" id="ARBA00023316"/>
    </source>
</evidence>
<dbReference type="InterPro" id="IPR038063">
    <property type="entry name" value="Transpep_catalytic_dom"/>
</dbReference>
<dbReference type="GO" id="GO:0005576">
    <property type="term" value="C:extracellular region"/>
    <property type="evidence" value="ECO:0007669"/>
    <property type="project" value="TreeGrafter"/>
</dbReference>
<name>A0A964RN36_9CLOT</name>
<dbReference type="GO" id="GO:0008360">
    <property type="term" value="P:regulation of cell shape"/>
    <property type="evidence" value="ECO:0007669"/>
    <property type="project" value="UniProtKB-UniRule"/>
</dbReference>
<gene>
    <name evidence="9" type="ORF">GKZ28_13660</name>
</gene>
<evidence type="ECO:0000313" key="9">
    <source>
        <dbReference type="EMBL" id="MVX64741.1"/>
    </source>
</evidence>
<dbReference type="InterPro" id="IPR050979">
    <property type="entry name" value="LD-transpeptidase"/>
</dbReference>
<keyword evidence="3 6" id="KW-0133">Cell shape</keyword>
<dbReference type="AlphaFoldDB" id="A0A964RN36"/>
<dbReference type="InterPro" id="IPR005490">
    <property type="entry name" value="LD_TPept_cat_dom"/>
</dbReference>
<dbReference type="Pfam" id="PF12229">
    <property type="entry name" value="PG_binding_4"/>
    <property type="match status" value="2"/>
</dbReference>
<dbReference type="GO" id="GO:0016740">
    <property type="term" value="F:transferase activity"/>
    <property type="evidence" value="ECO:0007669"/>
    <property type="project" value="UniProtKB-KW"/>
</dbReference>
<evidence type="ECO:0000313" key="10">
    <source>
        <dbReference type="Proteomes" id="UP000656077"/>
    </source>
</evidence>
<dbReference type="InterPro" id="IPR038054">
    <property type="entry name" value="LD_TPept-like_central_sf"/>
</dbReference>
<dbReference type="InterPro" id="IPR022029">
    <property type="entry name" value="YoaR-like_PG-bd"/>
</dbReference>
<dbReference type="GO" id="GO:0071972">
    <property type="term" value="F:peptidoglycan L,D-transpeptidase activity"/>
    <property type="evidence" value="ECO:0007669"/>
    <property type="project" value="TreeGrafter"/>
</dbReference>
<dbReference type="EMBL" id="WSRQ01000021">
    <property type="protein sequence ID" value="MVX64741.1"/>
    <property type="molecule type" value="Genomic_DNA"/>
</dbReference>
<sequence length="462" mass="51624">MRRKRKDKSNKVIPGVVVSLSILTAVYLGLSLYFTNHFHFGSIINGINVSGKTVEEAETKLASEINLYTLELDERDDMTETIKAADIGLKHDSNKIKELKDKQNPFNWISTIFKKDESEASQIVTYDEELLNKTLNNLACITSSNTVEPKNASFEYKDGSYEIIDEVLGNKINKNALHDAVGDAVLNGKAKLDLSASNIYENPKYTSKSQEVIDTKNTLDKYTGLKITYKSGDKTEVLDGSTIHNWLGVNKDMEITFNEDKVKNYVYKISSVFNTFGNTRNFVTTTKKTIQVSGGNYGWIVNNSKEVKDIIEAVKNGQDITKEPAYSQTALAKGSNDIGDTYVEINMTKQHLWFYKNGALVVEGDVVTGNASTNTLTPAGTYVLNYKERNATLVGEDYSSPVEYWMPFNGNIGIHDASWRNEFGKQIYLTNGSHGCVNSPYELAKTIYQNIDAGTPIVCYYE</sequence>
<dbReference type="GO" id="GO:0018104">
    <property type="term" value="P:peptidoglycan-protein cross-linking"/>
    <property type="evidence" value="ECO:0007669"/>
    <property type="project" value="TreeGrafter"/>
</dbReference>
<dbReference type="GO" id="GO:0071555">
    <property type="term" value="P:cell wall organization"/>
    <property type="evidence" value="ECO:0007669"/>
    <property type="project" value="UniProtKB-UniRule"/>
</dbReference>
<dbReference type="Pfam" id="PF03734">
    <property type="entry name" value="YkuD"/>
    <property type="match status" value="1"/>
</dbReference>
<dbReference type="RefSeq" id="WP_160359598.1">
    <property type="nucleotide sequence ID" value="NZ_WSRQ01000021.1"/>
</dbReference>
<dbReference type="PANTHER" id="PTHR30582:SF33">
    <property type="entry name" value="EXPORTED PROTEIN"/>
    <property type="match status" value="1"/>
</dbReference>
<feature type="transmembrane region" description="Helical" evidence="7">
    <location>
        <begin position="12"/>
        <end position="34"/>
    </location>
</feature>
<feature type="active site" description="Nucleophile" evidence="6">
    <location>
        <position position="436"/>
    </location>
</feature>
<evidence type="ECO:0000256" key="2">
    <source>
        <dbReference type="ARBA" id="ARBA00022679"/>
    </source>
</evidence>
<evidence type="ECO:0000256" key="4">
    <source>
        <dbReference type="ARBA" id="ARBA00022984"/>
    </source>
</evidence>
<proteinExistence type="predicted"/>
<dbReference type="SUPFAM" id="SSF141523">
    <property type="entry name" value="L,D-transpeptidase catalytic domain-like"/>
    <property type="match status" value="1"/>
</dbReference>
<evidence type="ECO:0000259" key="8">
    <source>
        <dbReference type="PROSITE" id="PS52029"/>
    </source>
</evidence>
<organism evidence="9 10">
    <name type="scientific">Clostridium chromiireducens</name>
    <dbReference type="NCBI Taxonomy" id="225345"/>
    <lineage>
        <taxon>Bacteria</taxon>
        <taxon>Bacillati</taxon>
        <taxon>Bacillota</taxon>
        <taxon>Clostridia</taxon>
        <taxon>Eubacteriales</taxon>
        <taxon>Clostridiaceae</taxon>
        <taxon>Clostridium</taxon>
    </lineage>
</organism>
<dbReference type="PANTHER" id="PTHR30582">
    <property type="entry name" value="L,D-TRANSPEPTIDASE"/>
    <property type="match status" value="1"/>
</dbReference>
<dbReference type="SUPFAM" id="SSF143985">
    <property type="entry name" value="L,D-transpeptidase pre-catalytic domain-like"/>
    <property type="match status" value="1"/>
</dbReference>
<keyword evidence="4 6" id="KW-0573">Peptidoglycan synthesis</keyword>
<accession>A0A964RN36</accession>
<keyword evidence="2" id="KW-0808">Transferase</keyword>
<keyword evidence="7" id="KW-0472">Membrane</keyword>
<keyword evidence="7" id="KW-0812">Transmembrane</keyword>
<comment type="pathway">
    <text evidence="1 6">Cell wall biogenesis; peptidoglycan biosynthesis.</text>
</comment>